<dbReference type="GO" id="GO:0043565">
    <property type="term" value="F:sequence-specific DNA binding"/>
    <property type="evidence" value="ECO:0007669"/>
    <property type="project" value="InterPro"/>
</dbReference>
<dbReference type="InterPro" id="IPR032783">
    <property type="entry name" value="AraC_lig"/>
</dbReference>
<evidence type="ECO:0000256" key="2">
    <source>
        <dbReference type="ARBA" id="ARBA00023125"/>
    </source>
</evidence>
<dbReference type="AlphaFoldDB" id="A0A6I6JG83"/>
<protein>
    <submittedName>
        <fullName evidence="5">Helix-turn-helix domain-containing protein</fullName>
    </submittedName>
</protein>
<dbReference type="Gene3D" id="1.10.10.60">
    <property type="entry name" value="Homeodomain-like"/>
    <property type="match status" value="2"/>
</dbReference>
<dbReference type="InterPro" id="IPR050204">
    <property type="entry name" value="AraC_XylS_family_regulators"/>
</dbReference>
<evidence type="ECO:0000256" key="3">
    <source>
        <dbReference type="ARBA" id="ARBA00023163"/>
    </source>
</evidence>
<reference evidence="5 6" key="1">
    <citation type="submission" date="2019-11" db="EMBL/GenBank/DDBJ databases">
        <authorList>
            <person name="Zheng R.K."/>
            <person name="Sun C.M."/>
        </authorList>
    </citation>
    <scope>NUCLEOTIDE SEQUENCE [LARGE SCALE GENOMIC DNA]</scope>
    <source>
        <strain evidence="5 6">SRB007</strain>
    </source>
</reference>
<dbReference type="SMART" id="SM00342">
    <property type="entry name" value="HTH_ARAC"/>
    <property type="match status" value="1"/>
</dbReference>
<dbReference type="KEGG" id="psel:GM415_17525"/>
<keyword evidence="2" id="KW-0238">DNA-binding</keyword>
<keyword evidence="6" id="KW-1185">Reference proteome</keyword>
<keyword evidence="3" id="KW-0804">Transcription</keyword>
<dbReference type="PRINTS" id="PR00032">
    <property type="entry name" value="HTHARAC"/>
</dbReference>
<dbReference type="Pfam" id="PF12833">
    <property type="entry name" value="HTH_18"/>
    <property type="match status" value="1"/>
</dbReference>
<name>A0A6I6JG83_9BACT</name>
<dbReference type="Proteomes" id="UP000428328">
    <property type="component" value="Chromosome"/>
</dbReference>
<dbReference type="PROSITE" id="PS01124">
    <property type="entry name" value="HTH_ARAC_FAMILY_2"/>
    <property type="match status" value="1"/>
</dbReference>
<dbReference type="Pfam" id="PF12852">
    <property type="entry name" value="Cupin_6"/>
    <property type="match status" value="1"/>
</dbReference>
<evidence type="ECO:0000256" key="1">
    <source>
        <dbReference type="ARBA" id="ARBA00023015"/>
    </source>
</evidence>
<keyword evidence="1" id="KW-0805">Transcription regulation</keyword>
<dbReference type="InterPro" id="IPR020449">
    <property type="entry name" value="Tscrpt_reg_AraC-type_HTH"/>
</dbReference>
<evidence type="ECO:0000313" key="5">
    <source>
        <dbReference type="EMBL" id="QGY41845.1"/>
    </source>
</evidence>
<sequence length="314" mass="33800">MYKPDVLSEIFSTLRLNSSLYFRARLSGGYSIEVPRERRTIRFHLVRAGKCFVAVPGEQGIALEEGDLVIVPDGASQVLAAAEGIPAVSLGDVLAKNPLENGNLSYVAEQVGDADSPGVSLLCGYCVFDEAIDHPILTALPKSIVLRSRDLAKEPCTKTTLDLLAMEAELEAPGMTGVLSRLIEIVFLQAVRGADGGDTHQPAGFMAALQDTNMSKALTAIHRDPRASWTIEALASVAGMSRARFADRFAKLVGVPPINYLAKWRLLKGRALLADTSASLEEIADRCGYASAASFSRRFKQEFGTGPGAYRKSR</sequence>
<dbReference type="PANTHER" id="PTHR46796">
    <property type="entry name" value="HTH-TYPE TRANSCRIPTIONAL ACTIVATOR RHAS-RELATED"/>
    <property type="match status" value="1"/>
</dbReference>
<dbReference type="EMBL" id="CP046400">
    <property type="protein sequence ID" value="QGY41845.1"/>
    <property type="molecule type" value="Genomic_DNA"/>
</dbReference>
<organism evidence="5 6">
    <name type="scientific">Pseudodesulfovibrio cashew</name>
    <dbReference type="NCBI Taxonomy" id="2678688"/>
    <lineage>
        <taxon>Bacteria</taxon>
        <taxon>Pseudomonadati</taxon>
        <taxon>Thermodesulfobacteriota</taxon>
        <taxon>Desulfovibrionia</taxon>
        <taxon>Desulfovibrionales</taxon>
        <taxon>Desulfovibrionaceae</taxon>
    </lineage>
</organism>
<dbReference type="GO" id="GO:0003700">
    <property type="term" value="F:DNA-binding transcription factor activity"/>
    <property type="evidence" value="ECO:0007669"/>
    <property type="project" value="InterPro"/>
</dbReference>
<accession>A0A6I6JG83</accession>
<dbReference type="PANTHER" id="PTHR46796:SF7">
    <property type="entry name" value="ARAC FAMILY TRANSCRIPTIONAL REGULATOR"/>
    <property type="match status" value="1"/>
</dbReference>
<proteinExistence type="predicted"/>
<dbReference type="SUPFAM" id="SSF46689">
    <property type="entry name" value="Homeodomain-like"/>
    <property type="match status" value="2"/>
</dbReference>
<evidence type="ECO:0000313" key="6">
    <source>
        <dbReference type="Proteomes" id="UP000428328"/>
    </source>
</evidence>
<gene>
    <name evidence="5" type="ORF">GM415_17525</name>
</gene>
<dbReference type="InterPro" id="IPR018060">
    <property type="entry name" value="HTH_AraC"/>
</dbReference>
<feature type="domain" description="HTH araC/xylS-type" evidence="4">
    <location>
        <begin position="215"/>
        <end position="313"/>
    </location>
</feature>
<dbReference type="RefSeq" id="WP_158950484.1">
    <property type="nucleotide sequence ID" value="NZ_CP046400.1"/>
</dbReference>
<dbReference type="InterPro" id="IPR009057">
    <property type="entry name" value="Homeodomain-like_sf"/>
</dbReference>
<evidence type="ECO:0000259" key="4">
    <source>
        <dbReference type="PROSITE" id="PS01124"/>
    </source>
</evidence>